<evidence type="ECO:0000259" key="7">
    <source>
        <dbReference type="PROSITE" id="PS50103"/>
    </source>
</evidence>
<dbReference type="OrthoDB" id="10446532at2759"/>
<proteinExistence type="predicted"/>
<dbReference type="PROSITE" id="PS50103">
    <property type="entry name" value="ZF_C3H1"/>
    <property type="match status" value="1"/>
</dbReference>
<keyword evidence="1 4" id="KW-0479">Metal-binding</keyword>
<protein>
    <recommendedName>
        <fullName evidence="7">C3H1-type domain-containing protein</fullName>
    </recommendedName>
</protein>
<keyword evidence="5" id="KW-0175">Coiled coil</keyword>
<feature type="coiled-coil region" evidence="5">
    <location>
        <begin position="33"/>
        <end position="67"/>
    </location>
</feature>
<evidence type="ECO:0000313" key="9">
    <source>
        <dbReference type="Proteomes" id="UP000007800"/>
    </source>
</evidence>
<dbReference type="AlphaFoldDB" id="C5LTM1"/>
<dbReference type="Pfam" id="PF00642">
    <property type="entry name" value="zf-CCCH"/>
    <property type="match status" value="1"/>
</dbReference>
<evidence type="ECO:0000313" key="8">
    <source>
        <dbReference type="EMBL" id="EEQ99920.1"/>
    </source>
</evidence>
<feature type="domain" description="C3H1-type" evidence="7">
    <location>
        <begin position="284"/>
        <end position="312"/>
    </location>
</feature>
<dbReference type="Proteomes" id="UP000007800">
    <property type="component" value="Unassembled WGS sequence"/>
</dbReference>
<dbReference type="SMART" id="SM00356">
    <property type="entry name" value="ZnF_C3H1"/>
    <property type="match status" value="1"/>
</dbReference>
<dbReference type="GO" id="GO:0008270">
    <property type="term" value="F:zinc ion binding"/>
    <property type="evidence" value="ECO:0007669"/>
    <property type="project" value="UniProtKB-KW"/>
</dbReference>
<sequence length="334" mass="37971">MSSKSSIQESGTTADPSKAMKGPTCLSTGILTRSAVHQEIDQINNEVEDLRRQLQQLSQVRQEPEKKVPEAPKYGEKLEGNVDMSDSIVKLKEVLSNIVHQKARTSVNEPHEVPLPDIGDIWCGPTQKVPYGYFKFQVLEQIRLYSLTGAKAVHYLLRYVKGALHPEIREHALKTNYAIDEIMPKLDAKFNTKWRDESLDFRWESAELSQKRRESPLDYAARVKLEAMILSSRLRGLLLNVREEVAHHLGPRMVDFDELVDIAEHFWSRNPERADGYKSGGKKNPEGVICYGFKRSGYCRRGDSCCFKHITENKVEASKTEFPATSKDKPKTAV</sequence>
<dbReference type="EMBL" id="GG685356">
    <property type="protein sequence ID" value="EEQ99920.1"/>
    <property type="molecule type" value="Genomic_DNA"/>
</dbReference>
<dbReference type="InterPro" id="IPR000571">
    <property type="entry name" value="Znf_CCCH"/>
</dbReference>
<evidence type="ECO:0000256" key="4">
    <source>
        <dbReference type="PROSITE-ProRule" id="PRU00723"/>
    </source>
</evidence>
<dbReference type="RefSeq" id="XP_002767203.1">
    <property type="nucleotide sequence ID" value="XM_002767157.1"/>
</dbReference>
<accession>C5LTM1</accession>
<dbReference type="InterPro" id="IPR036855">
    <property type="entry name" value="Znf_CCCH_sf"/>
</dbReference>
<reference evidence="8 9" key="1">
    <citation type="submission" date="2008-07" db="EMBL/GenBank/DDBJ databases">
        <authorList>
            <person name="El-Sayed N."/>
            <person name="Caler E."/>
            <person name="Inman J."/>
            <person name="Amedeo P."/>
            <person name="Hass B."/>
            <person name="Wortman J."/>
        </authorList>
    </citation>
    <scope>NUCLEOTIDE SEQUENCE [LARGE SCALE GENOMIC DNA]</scope>
    <source>
        <strain evidence="9">ATCC 50983 / TXsc</strain>
    </source>
</reference>
<name>C5LTM1_PERM5</name>
<feature type="region of interest" description="Disordered" evidence="6">
    <location>
        <begin position="1"/>
        <end position="25"/>
    </location>
</feature>
<dbReference type="InParanoid" id="C5LTM1"/>
<evidence type="ECO:0000256" key="5">
    <source>
        <dbReference type="SAM" id="Coils"/>
    </source>
</evidence>
<feature type="compositionally biased region" description="Polar residues" evidence="6">
    <location>
        <begin position="1"/>
        <end position="15"/>
    </location>
</feature>
<keyword evidence="2 4" id="KW-0863">Zinc-finger</keyword>
<organism evidence="9">
    <name type="scientific">Perkinsus marinus (strain ATCC 50983 / TXsc)</name>
    <dbReference type="NCBI Taxonomy" id="423536"/>
    <lineage>
        <taxon>Eukaryota</taxon>
        <taxon>Sar</taxon>
        <taxon>Alveolata</taxon>
        <taxon>Perkinsozoa</taxon>
        <taxon>Perkinsea</taxon>
        <taxon>Perkinsida</taxon>
        <taxon>Perkinsidae</taxon>
        <taxon>Perkinsus</taxon>
    </lineage>
</organism>
<feature type="zinc finger region" description="C3H1-type" evidence="4">
    <location>
        <begin position="284"/>
        <end position="312"/>
    </location>
</feature>
<keyword evidence="3 4" id="KW-0862">Zinc</keyword>
<keyword evidence="9" id="KW-1185">Reference proteome</keyword>
<dbReference type="GeneID" id="9052114"/>
<gene>
    <name evidence="8" type="ORF">Pmar_PMAR007742</name>
</gene>
<evidence type="ECO:0000256" key="6">
    <source>
        <dbReference type="SAM" id="MobiDB-lite"/>
    </source>
</evidence>
<evidence type="ECO:0000256" key="2">
    <source>
        <dbReference type="ARBA" id="ARBA00022771"/>
    </source>
</evidence>
<dbReference type="SUPFAM" id="SSF90229">
    <property type="entry name" value="CCCH zinc finger"/>
    <property type="match status" value="1"/>
</dbReference>
<evidence type="ECO:0000256" key="3">
    <source>
        <dbReference type="ARBA" id="ARBA00022833"/>
    </source>
</evidence>
<evidence type="ECO:0000256" key="1">
    <source>
        <dbReference type="ARBA" id="ARBA00022723"/>
    </source>
</evidence>